<keyword evidence="1" id="KW-0560">Oxidoreductase</keyword>
<gene>
    <name evidence="3" type="ORF">METUNv1_01449</name>
</gene>
<evidence type="ECO:0000259" key="2">
    <source>
        <dbReference type="Pfam" id="PF09176"/>
    </source>
</evidence>
<dbReference type="OrthoDB" id="8556544at2"/>
<dbReference type="EMBL" id="AFHG01000041">
    <property type="protein sequence ID" value="EGK72333.1"/>
    <property type="molecule type" value="Genomic_DNA"/>
</dbReference>
<dbReference type="InterPro" id="IPR046346">
    <property type="entry name" value="Aminoacid_DH-like_N_sf"/>
</dbReference>
<dbReference type="RefSeq" id="WP_008060288.1">
    <property type="nucleotide sequence ID" value="NZ_AFHG01000041.1"/>
</dbReference>
<dbReference type="Proteomes" id="UP000005019">
    <property type="component" value="Unassembled WGS sequence"/>
</dbReference>
<reference evidence="3 4" key="1">
    <citation type="journal article" date="2011" name="J. Bacteriol.">
        <title>Genome sequence of Methyloversatilis universalis FAM5T, a methylotrophic representative of the order Rhodocyclales.</title>
        <authorList>
            <person name="Kittichotirat W."/>
            <person name="Good N.M."/>
            <person name="Hall R."/>
            <person name="Bringel F."/>
            <person name="Lajus A."/>
            <person name="Medigue C."/>
            <person name="Smalley N.E."/>
            <person name="Beck D."/>
            <person name="Bumgarner R."/>
            <person name="Vuilleumier S."/>
            <person name="Kalyuzhnaya M.G."/>
        </authorList>
    </citation>
    <scope>NUCLEOTIDE SEQUENCE [LARGE SCALE GENOMIC DNA]</scope>
    <source>
        <strain evidence="4">ATCC BAA-1314 / JCM 13912 / FAM5</strain>
    </source>
</reference>
<dbReference type="SUPFAM" id="SSF51735">
    <property type="entry name" value="NAD(P)-binding Rossmann-fold domains"/>
    <property type="match status" value="1"/>
</dbReference>
<organism evidence="3 4">
    <name type="scientific">Methyloversatilis universalis (strain ATCC BAA-1314 / DSM 25237 / JCM 13912 / CCUG 52030 / FAM5)</name>
    <dbReference type="NCBI Taxonomy" id="1000565"/>
    <lineage>
        <taxon>Bacteria</taxon>
        <taxon>Pseudomonadati</taxon>
        <taxon>Pseudomonadota</taxon>
        <taxon>Betaproteobacteria</taxon>
        <taxon>Nitrosomonadales</taxon>
        <taxon>Sterolibacteriaceae</taxon>
        <taxon>Methyloversatilis</taxon>
    </lineage>
</organism>
<sequence length="300" mass="31132">MENPYILHMFSPTNNISPFDVNMACDAGFQVLMPYSGVGLDQIYGLTQDAIFSRGPNGVKRTGIFIGGRDIGMAADMLDACRGAMVPPFEVSVFADPSGAFTTAAALVACVERQLRKAHNTELEGKTVLVLGGTGPVGTAAAVLASSAGAKVLVGSHSSAMRARVASEVVNARYGSSVEPVEAGSNEQKEGLMPQANVILCTAKAGIQVLSKAQLKNAKSLLVAADVNAVPPAGIEGLGVMDDGKPLESGSGKAVGIGALAIGNVKYLCQRGLFQRMINTDKPVYLDFRDAFATARQLVA</sequence>
<dbReference type="AlphaFoldDB" id="F5RAW2"/>
<dbReference type="InterPro" id="IPR036291">
    <property type="entry name" value="NAD(P)-bd_dom_sf"/>
</dbReference>
<dbReference type="STRING" id="1000565.METUNv1_01449"/>
<protein>
    <submittedName>
        <fullName evidence="3">NADP-dependent methylenetetrahydromethanopterin dehydrogenase</fullName>
    </submittedName>
</protein>
<dbReference type="SUPFAM" id="SSF53223">
    <property type="entry name" value="Aminoacid dehydrogenase-like, N-terminal domain"/>
    <property type="match status" value="1"/>
</dbReference>
<comment type="caution">
    <text evidence="3">The sequence shown here is derived from an EMBL/GenBank/DDBJ whole genome shotgun (WGS) entry which is preliminary data.</text>
</comment>
<dbReference type="Gene3D" id="3.40.50.10280">
    <property type="entry name" value="Methylene-tetrahydromethanopterin dehydrogenase, N-terminal domain"/>
    <property type="match status" value="1"/>
</dbReference>
<keyword evidence="4" id="KW-1185">Reference proteome</keyword>
<feature type="domain" description="Methylene-tetrahydromethanopterin dehydrogenase N-terminal" evidence="2">
    <location>
        <begin position="18"/>
        <end position="98"/>
    </location>
</feature>
<evidence type="ECO:0000313" key="4">
    <source>
        <dbReference type="Proteomes" id="UP000005019"/>
    </source>
</evidence>
<dbReference type="eggNOG" id="COG0373">
    <property type="taxonomic scope" value="Bacteria"/>
</dbReference>
<name>F5RAW2_METUF</name>
<proteinExistence type="predicted"/>
<accession>F5RAW2</accession>
<dbReference type="GO" id="GO:0016491">
    <property type="term" value="F:oxidoreductase activity"/>
    <property type="evidence" value="ECO:0007669"/>
    <property type="project" value="UniProtKB-KW"/>
</dbReference>
<evidence type="ECO:0000256" key="1">
    <source>
        <dbReference type="ARBA" id="ARBA00023002"/>
    </source>
</evidence>
<evidence type="ECO:0000313" key="3">
    <source>
        <dbReference type="EMBL" id="EGK72333.1"/>
    </source>
</evidence>
<dbReference type="InterPro" id="IPR037089">
    <property type="entry name" value="Methyl-teptahyd_DH_N_sf"/>
</dbReference>
<dbReference type="InterPro" id="IPR015259">
    <property type="entry name" value="Methyl-teptahyd_DH_N"/>
</dbReference>
<dbReference type="Pfam" id="PF09176">
    <property type="entry name" value="Mpt_N"/>
    <property type="match status" value="1"/>
</dbReference>
<dbReference type="Gene3D" id="3.40.50.720">
    <property type="entry name" value="NAD(P)-binding Rossmann-like Domain"/>
    <property type="match status" value="1"/>
</dbReference>